<sequence>METYWERRRNEESEKRPTKKNSQKENKKHPYKKVRK</sequence>
<organism evidence="2">
    <name type="scientific">marine sediment metagenome</name>
    <dbReference type="NCBI Taxonomy" id="412755"/>
    <lineage>
        <taxon>unclassified sequences</taxon>
        <taxon>metagenomes</taxon>
        <taxon>ecological metagenomes</taxon>
    </lineage>
</organism>
<dbReference type="AlphaFoldDB" id="A0A0F9NGF0"/>
<dbReference type="EMBL" id="LAZR01003408">
    <property type="protein sequence ID" value="KKN18630.1"/>
    <property type="molecule type" value="Genomic_DNA"/>
</dbReference>
<accession>A0A0F9NGF0</accession>
<evidence type="ECO:0000313" key="2">
    <source>
        <dbReference type="EMBL" id="KKN18630.1"/>
    </source>
</evidence>
<reference evidence="2" key="1">
    <citation type="journal article" date="2015" name="Nature">
        <title>Complex archaea that bridge the gap between prokaryotes and eukaryotes.</title>
        <authorList>
            <person name="Spang A."/>
            <person name="Saw J.H."/>
            <person name="Jorgensen S.L."/>
            <person name="Zaremba-Niedzwiedzka K."/>
            <person name="Martijn J."/>
            <person name="Lind A.E."/>
            <person name="van Eijk R."/>
            <person name="Schleper C."/>
            <person name="Guy L."/>
            <person name="Ettema T.J."/>
        </authorList>
    </citation>
    <scope>NUCLEOTIDE SEQUENCE</scope>
</reference>
<feature type="region of interest" description="Disordered" evidence="1">
    <location>
        <begin position="1"/>
        <end position="36"/>
    </location>
</feature>
<feature type="compositionally biased region" description="Basic and acidic residues" evidence="1">
    <location>
        <begin position="1"/>
        <end position="16"/>
    </location>
</feature>
<name>A0A0F9NGF0_9ZZZZ</name>
<protein>
    <submittedName>
        <fullName evidence="2">Uncharacterized protein</fullName>
    </submittedName>
</protein>
<proteinExistence type="predicted"/>
<gene>
    <name evidence="2" type="ORF">LCGC14_0953850</name>
</gene>
<feature type="compositionally biased region" description="Basic residues" evidence="1">
    <location>
        <begin position="17"/>
        <end position="36"/>
    </location>
</feature>
<evidence type="ECO:0000256" key="1">
    <source>
        <dbReference type="SAM" id="MobiDB-lite"/>
    </source>
</evidence>
<comment type="caution">
    <text evidence="2">The sequence shown here is derived from an EMBL/GenBank/DDBJ whole genome shotgun (WGS) entry which is preliminary data.</text>
</comment>